<dbReference type="STRING" id="29422.Lbru_1016"/>
<dbReference type="PATRIC" id="fig|29422.6.peg.1068"/>
<comment type="caution">
    <text evidence="2">The sequence shown here is derived from an EMBL/GenBank/DDBJ whole genome shotgun (WGS) entry which is preliminary data.</text>
</comment>
<dbReference type="AlphaFoldDB" id="A0A0W0SPJ9"/>
<sequence>MRYALTGEEAREAFEKIAKANLSKSEQDEFNKKIQQVAFDMQIAIKKCELDSLPEFVKSSNSTLYTNELRRAPEPSPMKKSKEQNQFFKDIHQVTLENGSSFYVMLNGIGGRFVSDNWTKESIDKCAEMAAKLGGQFNMIPSGEPGSFPDHLRAYATQAYAKHGIHLPDPTPPTAQQIEQSRQRYEALEGSNNTQMMMKKELSGLRQEQSMAELAQVSDREQGQDKSGMTPFSIEPKPTK</sequence>
<dbReference type="EMBL" id="LNXV01000007">
    <property type="protein sequence ID" value="KTC85220.1"/>
    <property type="molecule type" value="Genomic_DNA"/>
</dbReference>
<dbReference type="OrthoDB" id="9943814at2"/>
<protein>
    <submittedName>
        <fullName evidence="2">Uncharacterized protein</fullName>
    </submittedName>
</protein>
<evidence type="ECO:0000256" key="1">
    <source>
        <dbReference type="SAM" id="MobiDB-lite"/>
    </source>
</evidence>
<feature type="region of interest" description="Disordered" evidence="1">
    <location>
        <begin position="191"/>
        <end position="240"/>
    </location>
</feature>
<organism evidence="2 3">
    <name type="scientific">Legionella brunensis</name>
    <dbReference type="NCBI Taxonomy" id="29422"/>
    <lineage>
        <taxon>Bacteria</taxon>
        <taxon>Pseudomonadati</taxon>
        <taxon>Pseudomonadota</taxon>
        <taxon>Gammaproteobacteria</taxon>
        <taxon>Legionellales</taxon>
        <taxon>Legionellaceae</taxon>
        <taxon>Legionella</taxon>
    </lineage>
</organism>
<evidence type="ECO:0000313" key="3">
    <source>
        <dbReference type="Proteomes" id="UP000054742"/>
    </source>
</evidence>
<proteinExistence type="predicted"/>
<gene>
    <name evidence="2" type="ORF">Lbru_1016</name>
</gene>
<keyword evidence="3" id="KW-1185">Reference proteome</keyword>
<reference evidence="2 3" key="1">
    <citation type="submission" date="2015-11" db="EMBL/GenBank/DDBJ databases">
        <title>Genomic analysis of 38 Legionella species identifies large and diverse effector repertoires.</title>
        <authorList>
            <person name="Burstein D."/>
            <person name="Amaro F."/>
            <person name="Zusman T."/>
            <person name="Lifshitz Z."/>
            <person name="Cohen O."/>
            <person name="Gilbert J.A."/>
            <person name="Pupko T."/>
            <person name="Shuman H.A."/>
            <person name="Segal G."/>
        </authorList>
    </citation>
    <scope>NUCLEOTIDE SEQUENCE [LARGE SCALE GENOMIC DNA]</scope>
    <source>
        <strain evidence="2 3">ATCC 43878</strain>
    </source>
</reference>
<dbReference type="RefSeq" id="WP_058441106.1">
    <property type="nucleotide sequence ID" value="NZ_CAAAHU010000009.1"/>
</dbReference>
<dbReference type="Proteomes" id="UP000054742">
    <property type="component" value="Unassembled WGS sequence"/>
</dbReference>
<evidence type="ECO:0000313" key="2">
    <source>
        <dbReference type="EMBL" id="KTC85220.1"/>
    </source>
</evidence>
<accession>A0A0W0SPJ9</accession>
<name>A0A0W0SPJ9_9GAMM</name>